<dbReference type="EMBL" id="DS989936">
    <property type="protein sequence ID" value="EFP94263.2"/>
    <property type="molecule type" value="Genomic_DNA"/>
</dbReference>
<keyword evidence="2" id="KW-1185">Reference proteome</keyword>
<organism evidence="1 2">
    <name type="scientific">Puccinia graminis f. sp. tritici (strain CRL 75-36-700-3 / race SCCL)</name>
    <name type="common">Black stem rust fungus</name>
    <dbReference type="NCBI Taxonomy" id="418459"/>
    <lineage>
        <taxon>Eukaryota</taxon>
        <taxon>Fungi</taxon>
        <taxon>Dikarya</taxon>
        <taxon>Basidiomycota</taxon>
        <taxon>Pucciniomycotina</taxon>
        <taxon>Pucciniomycetes</taxon>
        <taxon>Pucciniales</taxon>
        <taxon>Pucciniaceae</taxon>
        <taxon>Puccinia</taxon>
    </lineage>
</organism>
<reference evidence="2" key="2">
    <citation type="journal article" date="2011" name="Proc. Natl. Acad. Sci. U.S.A.">
        <title>Obligate biotrophy features unraveled by the genomic analysis of rust fungi.</title>
        <authorList>
            <person name="Duplessis S."/>
            <person name="Cuomo C.A."/>
            <person name="Lin Y.-C."/>
            <person name="Aerts A."/>
            <person name="Tisserant E."/>
            <person name="Veneault-Fourrey C."/>
            <person name="Joly D.L."/>
            <person name="Hacquard S."/>
            <person name="Amselem J."/>
            <person name="Cantarel B.L."/>
            <person name="Chiu R."/>
            <person name="Coutinho P.M."/>
            <person name="Feau N."/>
            <person name="Field M."/>
            <person name="Frey P."/>
            <person name="Gelhaye E."/>
            <person name="Goldberg J."/>
            <person name="Grabherr M.G."/>
            <person name="Kodira C.D."/>
            <person name="Kohler A."/>
            <person name="Kuees U."/>
            <person name="Lindquist E.A."/>
            <person name="Lucas S.M."/>
            <person name="Mago R."/>
            <person name="Mauceli E."/>
            <person name="Morin E."/>
            <person name="Murat C."/>
            <person name="Pangilinan J.L."/>
            <person name="Park R."/>
            <person name="Pearson M."/>
            <person name="Quesneville H."/>
            <person name="Rouhier N."/>
            <person name="Sakthikumar S."/>
            <person name="Salamov A.A."/>
            <person name="Schmutz J."/>
            <person name="Selles B."/>
            <person name="Shapiro H."/>
            <person name="Tanguay P."/>
            <person name="Tuskan G.A."/>
            <person name="Henrissat B."/>
            <person name="Van de Peer Y."/>
            <person name="Rouze P."/>
            <person name="Ellis J.G."/>
            <person name="Dodds P.N."/>
            <person name="Schein J.E."/>
            <person name="Zhong S."/>
            <person name="Hamelin R.C."/>
            <person name="Grigoriev I.V."/>
            <person name="Szabo L.J."/>
            <person name="Martin F."/>
        </authorList>
    </citation>
    <scope>NUCLEOTIDE SEQUENCE [LARGE SCALE GENOMIC DNA]</scope>
    <source>
        <strain evidence="2">CRL 75-36-700-3 / race SCCL</strain>
    </source>
</reference>
<dbReference type="STRING" id="418459.E3NXG4"/>
<gene>
    <name evidence="1" type="ORF">PGTG_20195</name>
</gene>
<dbReference type="Proteomes" id="UP000008783">
    <property type="component" value="Unassembled WGS sequence"/>
</dbReference>
<proteinExistence type="predicted"/>
<dbReference type="HOGENOM" id="CLU_1595354_0_0_1"/>
<sequence>MAEVQFECRGVRDAPDRLSRKAVAETWNTAQSKTWDRLKAYPKIGAAQYLNHSKAGFSTDPSKLLSSPAYKHLLNIKGQMSFYNEEDDYPGANLEGLQRFKSLVEKEWSGFINRGYQELDAKKLQFNLDESSNARLKMKRKTMDWDTFTGAGFIGRETYHPTAQLNT</sequence>
<dbReference type="RefSeq" id="XP_003338682.2">
    <property type="nucleotide sequence ID" value="XM_003338634.2"/>
</dbReference>
<dbReference type="OrthoDB" id="3362494at2759"/>
<evidence type="ECO:0000313" key="2">
    <source>
        <dbReference type="Proteomes" id="UP000008783"/>
    </source>
</evidence>
<dbReference type="VEuPathDB" id="FungiDB:PGTG_20195"/>
<protein>
    <submittedName>
        <fullName evidence="1">Uncharacterized protein</fullName>
    </submittedName>
</protein>
<dbReference type="KEGG" id="pgr:PGTG_20195"/>
<dbReference type="AlphaFoldDB" id="E3NXG4"/>
<dbReference type="GeneID" id="10527352"/>
<name>E3NXG4_PUCGT</name>
<accession>E3NXG4</accession>
<evidence type="ECO:0000313" key="1">
    <source>
        <dbReference type="EMBL" id="EFP94263.2"/>
    </source>
</evidence>
<reference key="1">
    <citation type="submission" date="2007-01" db="EMBL/GenBank/DDBJ databases">
        <title>The Genome Sequence of Puccinia graminis f. sp. tritici Strain CRL 75-36-700-3.</title>
        <authorList>
            <consortium name="The Broad Institute Genome Sequencing Platform"/>
            <person name="Birren B."/>
            <person name="Lander E."/>
            <person name="Galagan J."/>
            <person name="Nusbaum C."/>
            <person name="Devon K."/>
            <person name="Cuomo C."/>
            <person name="Jaffe D."/>
            <person name="Butler J."/>
            <person name="Alvarez P."/>
            <person name="Gnerre S."/>
            <person name="Grabherr M."/>
            <person name="Mauceli E."/>
            <person name="Brockman W."/>
            <person name="Young S."/>
            <person name="LaButti K."/>
            <person name="Sykes S."/>
            <person name="DeCaprio D."/>
            <person name="Crawford M."/>
            <person name="Koehrsen M."/>
            <person name="Engels R."/>
            <person name="Montgomery P."/>
            <person name="Pearson M."/>
            <person name="Howarth C."/>
            <person name="Larson L."/>
            <person name="White J."/>
            <person name="Zeng Q."/>
            <person name="Kodira C."/>
            <person name="Yandava C."/>
            <person name="Alvarado L."/>
            <person name="O'Leary S."/>
            <person name="Szabo L."/>
            <person name="Dean R."/>
            <person name="Schein J."/>
        </authorList>
    </citation>
    <scope>NUCLEOTIDE SEQUENCE</scope>
    <source>
        <strain>CRL 75-36-700-3</strain>
    </source>
</reference>
<dbReference type="InParanoid" id="E3NXG4"/>